<accession>A0AB74UGZ7</accession>
<dbReference type="GO" id="GO:0015144">
    <property type="term" value="F:carbohydrate transmembrane transporter activity"/>
    <property type="evidence" value="ECO:0007669"/>
    <property type="project" value="TreeGrafter"/>
</dbReference>
<dbReference type="GO" id="GO:0015774">
    <property type="term" value="P:polysaccharide transport"/>
    <property type="evidence" value="ECO:0007669"/>
    <property type="project" value="TreeGrafter"/>
</dbReference>
<evidence type="ECO:0000256" key="2">
    <source>
        <dbReference type="ARBA" id="ARBA00007055"/>
    </source>
</evidence>
<dbReference type="PANTHER" id="PTHR38762:SF1">
    <property type="entry name" value="CRYPTIC OUTER MEMBRANE PORIN BGLH-RELATED"/>
    <property type="match status" value="1"/>
</dbReference>
<organism evidence="12">
    <name type="scientific">Salinicola endophyticus</name>
    <dbReference type="NCBI Taxonomy" id="1949083"/>
    <lineage>
        <taxon>Bacteria</taxon>
        <taxon>Pseudomonadati</taxon>
        <taxon>Pseudomonadota</taxon>
        <taxon>Gammaproteobacteria</taxon>
        <taxon>Oceanospirillales</taxon>
        <taxon>Halomonadaceae</taxon>
        <taxon>Salinicola</taxon>
    </lineage>
</organism>
<dbReference type="InterPro" id="IPR050286">
    <property type="entry name" value="G_neg_Bact_CarbUptk_Porin"/>
</dbReference>
<keyword evidence="9" id="KW-0998">Cell outer membrane</keyword>
<keyword evidence="8" id="KW-0472">Membrane</keyword>
<feature type="region of interest" description="Disordered" evidence="11">
    <location>
        <begin position="1"/>
        <end position="20"/>
    </location>
</feature>
<keyword evidence="4" id="KW-1134">Transmembrane beta strand</keyword>
<dbReference type="PANTHER" id="PTHR38762">
    <property type="entry name" value="CRYPTIC OUTER MEMBRANE PORIN BGLH-RELATED"/>
    <property type="match status" value="1"/>
</dbReference>
<dbReference type="AlphaFoldDB" id="A0AB74UGZ7"/>
<dbReference type="SUPFAM" id="SSF56935">
    <property type="entry name" value="Porins"/>
    <property type="match status" value="1"/>
</dbReference>
<protein>
    <submittedName>
        <fullName evidence="12">Carbohydrate porin</fullName>
    </submittedName>
</protein>
<evidence type="ECO:0000256" key="4">
    <source>
        <dbReference type="ARBA" id="ARBA00022452"/>
    </source>
</evidence>
<keyword evidence="3" id="KW-0813">Transport</keyword>
<name>A0AB74UGZ7_9GAMM</name>
<evidence type="ECO:0000256" key="6">
    <source>
        <dbReference type="ARBA" id="ARBA00023065"/>
    </source>
</evidence>
<reference evidence="12" key="1">
    <citation type="submission" date="2024-06" db="EMBL/GenBank/DDBJ databases">
        <title>Complete genome of Salinicola endophyticus HNIBRBA4755.</title>
        <authorList>
            <person name="Shin S.Y."/>
            <person name="Kang H."/>
            <person name="Song J."/>
        </authorList>
    </citation>
    <scope>NUCLEOTIDE SEQUENCE</scope>
    <source>
        <strain evidence="12">HNIBRBA4755</strain>
    </source>
</reference>
<evidence type="ECO:0000256" key="8">
    <source>
        <dbReference type="ARBA" id="ARBA00023136"/>
    </source>
</evidence>
<comment type="similarity">
    <text evidence="2">Belongs to the porin LamB (TC 1.B.3) family.</text>
</comment>
<dbReference type="RefSeq" id="WP_353981233.1">
    <property type="nucleotide sequence ID" value="NZ_CP159578.1"/>
</dbReference>
<dbReference type="InterPro" id="IPR036998">
    <property type="entry name" value="Porin_LamB_sf"/>
</dbReference>
<evidence type="ECO:0000313" key="12">
    <source>
        <dbReference type="EMBL" id="XCJ80417.1"/>
    </source>
</evidence>
<evidence type="ECO:0000256" key="3">
    <source>
        <dbReference type="ARBA" id="ARBA00022448"/>
    </source>
</evidence>
<dbReference type="GO" id="GO:0046930">
    <property type="term" value="C:pore complex"/>
    <property type="evidence" value="ECO:0007669"/>
    <property type="project" value="UniProtKB-KW"/>
</dbReference>
<evidence type="ECO:0000256" key="5">
    <source>
        <dbReference type="ARBA" id="ARBA00022692"/>
    </source>
</evidence>
<sequence>MSRSAVDSIECSRPRTARQATPGFRKTGLAIGVALASLGAVSAAQAQSNPSLEARLAALEARVAAAEQRAATAEQRANLAEQKLDSLEEQSLDTRLAAVESQAESRSAETGNSGDDGLSLSVYARSGLLLGDDGKSAPGGPYLTPAGASGGAVGRLGNEPDTYVETVLNYNQTFDNGAKSLYRIMLADGTTTSNDWTADESQLNVRQAFVEFSDLPSFTGPFENAKIWAGKRFDRNNFDIHWLDSDVIFLAGTGAGVYDVAVNDDWSTNLTLYGRSFSDFPVVTSEDPDLTGSTDALILSTNNYVGPFQWMLSGLSANDNDERDTGSSARAADHGFHGMLAYHGDSFFGVSEGNTVAALLHGEGLGAEVKALGSDGNLTDDAKTTRLALYGTTYVAPRWRVAPAVLAQTSEDRYANGDSYDWATFNLRFANELTQNFEMQYEASYQWMDLDPKGYKGRNAVEGGYTRFTLAPTFKPQVGGFWQRPEIRVFASYSDWDSELNNFAGDDALGKDNFNGGQWTFGTQMEVWF</sequence>
<comment type="subcellular location">
    <subcellularLocation>
        <location evidence="1">Cell outer membrane</location>
        <topology evidence="1">Multi-pass membrane protein</topology>
    </subcellularLocation>
</comment>
<feature type="coiled-coil region" evidence="10">
    <location>
        <begin position="49"/>
        <end position="90"/>
    </location>
</feature>
<dbReference type="GO" id="GO:0009279">
    <property type="term" value="C:cell outer membrane"/>
    <property type="evidence" value="ECO:0007669"/>
    <property type="project" value="UniProtKB-SubCell"/>
</dbReference>
<proteinExistence type="inferred from homology"/>
<keyword evidence="6" id="KW-0406">Ion transport</keyword>
<keyword evidence="10" id="KW-0175">Coiled coil</keyword>
<dbReference type="Gene3D" id="2.40.170.10">
    <property type="entry name" value="Porin, LamB type"/>
    <property type="match status" value="1"/>
</dbReference>
<evidence type="ECO:0000256" key="1">
    <source>
        <dbReference type="ARBA" id="ARBA00004571"/>
    </source>
</evidence>
<keyword evidence="5" id="KW-0812">Transmembrane</keyword>
<evidence type="ECO:0000256" key="10">
    <source>
        <dbReference type="SAM" id="Coils"/>
    </source>
</evidence>
<gene>
    <name evidence="12" type="ORF">ABV408_04410</name>
</gene>
<dbReference type="GO" id="GO:0015288">
    <property type="term" value="F:porin activity"/>
    <property type="evidence" value="ECO:0007669"/>
    <property type="project" value="UniProtKB-KW"/>
</dbReference>
<dbReference type="Pfam" id="PF02264">
    <property type="entry name" value="LamB"/>
    <property type="match status" value="1"/>
</dbReference>
<evidence type="ECO:0000256" key="7">
    <source>
        <dbReference type="ARBA" id="ARBA00023114"/>
    </source>
</evidence>
<dbReference type="GO" id="GO:0006811">
    <property type="term" value="P:monoatomic ion transport"/>
    <property type="evidence" value="ECO:0007669"/>
    <property type="project" value="UniProtKB-KW"/>
</dbReference>
<evidence type="ECO:0000256" key="9">
    <source>
        <dbReference type="ARBA" id="ARBA00023237"/>
    </source>
</evidence>
<dbReference type="EMBL" id="CP159578">
    <property type="protein sequence ID" value="XCJ80417.1"/>
    <property type="molecule type" value="Genomic_DNA"/>
</dbReference>
<keyword evidence="7" id="KW-0626">Porin</keyword>
<evidence type="ECO:0000256" key="11">
    <source>
        <dbReference type="SAM" id="MobiDB-lite"/>
    </source>
</evidence>
<dbReference type="InterPro" id="IPR003192">
    <property type="entry name" value="Porin_LamB"/>
</dbReference>